<dbReference type="AlphaFoldDB" id="A0A120GMV5"/>
<name>A0A120GMV5_9BACI</name>
<dbReference type="EMBL" id="LNNH01000055">
    <property type="protein sequence ID" value="KWW11492.1"/>
    <property type="molecule type" value="Genomic_DNA"/>
</dbReference>
<dbReference type="Proteomes" id="UP000064189">
    <property type="component" value="Unassembled WGS sequence"/>
</dbReference>
<keyword evidence="2" id="KW-1185">Reference proteome</keyword>
<gene>
    <name evidence="1" type="ORF">AS888_02130</name>
</gene>
<comment type="caution">
    <text evidence="1">The sequence shown here is derived from an EMBL/GenBank/DDBJ whole genome shotgun (WGS) entry which is preliminary data.</text>
</comment>
<proteinExistence type="predicted"/>
<reference evidence="1 2" key="1">
    <citation type="submission" date="2015-11" db="EMBL/GenBank/DDBJ databases">
        <title>Genome Sequence of Bacillus simplex strain VanAntwerpen2.</title>
        <authorList>
            <person name="Couger M.B."/>
        </authorList>
    </citation>
    <scope>NUCLEOTIDE SEQUENCE [LARGE SCALE GENOMIC DNA]</scope>
    <source>
        <strain evidence="1 2">VanAntwerpen02</strain>
    </source>
</reference>
<sequence length="240" mass="27379">MKNFFKILCLLTITVSLSGCLYPEKQKMQNQLPYKEQIQSVQSAVDQFQKDEGGILPIVTKDAETPIYQKYVIKFSKISPRYMAEPPDNAYESGGVFQYILVDVEKNPTVKLLDVRIAQKIQDVSLRLTAYQQNNGYPPFKERLSDDVFTLDHEKMGLKEAPTVTSPFSQRDLHLVVDGRGNIFVDYTPDLIDVLKTNEAKFKPGDDIRELLVQSSEFVPAYSLPYTIDAKTKNPIFLEK</sequence>
<dbReference type="RefSeq" id="WP_061144430.1">
    <property type="nucleotide sequence ID" value="NZ_LNNH01000055.1"/>
</dbReference>
<organism evidence="1 2">
    <name type="scientific">Peribacillus simplex</name>
    <dbReference type="NCBI Taxonomy" id="1478"/>
    <lineage>
        <taxon>Bacteria</taxon>
        <taxon>Bacillati</taxon>
        <taxon>Bacillota</taxon>
        <taxon>Bacilli</taxon>
        <taxon>Bacillales</taxon>
        <taxon>Bacillaceae</taxon>
        <taxon>Peribacillus</taxon>
    </lineage>
</organism>
<protein>
    <recommendedName>
        <fullName evidence="3">ABC transporter periplasmic binding protein yphF</fullName>
    </recommendedName>
</protein>
<accession>A0A120GMV5</accession>
<evidence type="ECO:0008006" key="3">
    <source>
        <dbReference type="Google" id="ProtNLM"/>
    </source>
</evidence>
<evidence type="ECO:0000313" key="2">
    <source>
        <dbReference type="Proteomes" id="UP000064189"/>
    </source>
</evidence>
<evidence type="ECO:0000313" key="1">
    <source>
        <dbReference type="EMBL" id="KWW11492.1"/>
    </source>
</evidence>
<dbReference type="PROSITE" id="PS51257">
    <property type="entry name" value="PROKAR_LIPOPROTEIN"/>
    <property type="match status" value="1"/>
</dbReference>